<sequence>MPNKQAVFIPGEAIVLPCKVNAWPTARYYWTKNGQDFNWAGNIGRYTKYPGEGTIVLAKPGTDDDGLYQCFAENKYGVAVSNIINVKRAGYPPPVVTWQTSKDAQLDYIKETSRLAIDVDGTLHIAAILPTDDGVTFQCVANNEIIREQTTGPGYKITARYPEINQPITFLYQTPYTSLAVVGETLRLQCILGGYPLPSYRWYKDGKDATLSPNTNIINMGTTLEINPVTKATSGQYRCQGVNEATMTSMNYEYEVRVKSAPKFTVSPVDTMVPENGSVIFTCEAEADPRPKVRWTVNGLDPSFYLDGVRKLISGNTMILNNLTVDDNAVIQCNASNSFGYVFVNAFINVLREPPYIYEAPPKNLRQTEGTMVLLPCRSYSAPRALVAWRKDGRPINGGRYQVMENGDLIIESGVVADTGMYECTATNPFGVTKAVGSLAVRRRTRVTLAPIETWVYEGQLVKFVCTADTDPEEIENLRVTWYKDNNLIDPILTPRTEQVGFDYSLVIGGAQTLDTGQYRCNASNGLDFATATASLLVQGRPNQPRNLVEDCITFASSRRAMLNWAPGSDNYAPIIEYIVEFSTQYERETWYRAEIYNLTGLLQSADANIVLRPNIDYRFRVRTRNRVGLSEPSVSTTGTCSIAATAPDSNPKELYVYGTAPNNLVIQWSTMPYIEHYANNLVYLLTVRCLNCNNIRPGDINTTIISDWRTDRITYTLFQSGDPSSRIIQPIESYKLFEVTIQSRNDKGTSTKAPTVARGYSGENMPSIAPSALTVIHPTSDGAVLQWTIIFQNQESLVNGFFRGYRIEWCNAALNQVECGKQKRFQDVLFQRLPNPTSYLRRPRSMSRNHEEGLEEESELSSLARFFHSHTSELSPAPLLTDCLSNADESSCHSRAYQSPSCLGEAFQHVLSRSRRQLVTTATVADTTESIILRNFSWGETINHTLTGVPGITEIKVWLRILNSLHASPMGPTVTLKTLEGTPGPVSELQAVVVGINRVNISWNPPTEPNGVITGYDFEAHEIKGLDIALSSQYPTVHDGSLTSYEMTALRANTSYRLVVLPRTSAGLGIDSFIDVTTLDVTSTPAAPTFFIADITETSFNVTYEPSHRGEPGSVFFVQYRTPGIILWQESLRVFLSRTIHVSGLLPSTTYEVRMVATNGAFISTPSPPKVITTLGPPLPGGLEGASATWFAIVIILLIIIIFVFVLLVCIRRQRFREVQEKAAPTEPLFEPPVMFPEPQSLLSVEQEPLNLTIPYGSMGLPQPSGGFASPLFEGSHRDRFERPYHPSQPVSGSEMSWNPNKDRAAFDVDAGAREVIELSDLSTASPTGGFVRRATNRHLDPRVHIRERNQSEGWHTSPPPHSNWPGGQKRRSSRSPDQHTSITNSFDNMFSSQAIPTSDFFDTQQAYITHFYNLLKSFIGFPLHTPDAPSFTQNGLSALSKATPEGIRKRTFECCLCRAVYSTPRHLAQHSCPQMTQTAFQCRDCHKAFSCSANLASHQRWHRPKFGVARPVQHSLHSQRLFDQLGKVNPFSRTGESSSNTEDIFQCQPTTAAPFHAPQITAADASRAPSFSIDRILYSDTNKHQSQNSFACFLCNEKFLTLNDFEDHIIDHLLCTCEK</sequence>
<feature type="compositionally biased region" description="Basic and acidic residues" evidence="4">
    <location>
        <begin position="1339"/>
        <end position="1352"/>
    </location>
</feature>
<dbReference type="InterPro" id="IPR003961">
    <property type="entry name" value="FN3_dom"/>
</dbReference>
<evidence type="ECO:0000256" key="2">
    <source>
        <dbReference type="ARBA" id="ARBA00023319"/>
    </source>
</evidence>
<evidence type="ECO:0000256" key="3">
    <source>
        <dbReference type="PROSITE-ProRule" id="PRU00042"/>
    </source>
</evidence>
<protein>
    <submittedName>
        <fullName evidence="9">Uncharacterized protein</fullName>
    </submittedName>
</protein>
<dbReference type="InterPro" id="IPR007110">
    <property type="entry name" value="Ig-like_dom"/>
</dbReference>
<dbReference type="InterPro" id="IPR013783">
    <property type="entry name" value="Ig-like_fold"/>
</dbReference>
<keyword evidence="5" id="KW-0472">Membrane</keyword>
<evidence type="ECO:0000313" key="9">
    <source>
        <dbReference type="EMBL" id="KAL5108827.1"/>
    </source>
</evidence>
<accession>A0ABR4QGY7</accession>
<dbReference type="InterPro" id="IPR003598">
    <property type="entry name" value="Ig_sub2"/>
</dbReference>
<dbReference type="SUPFAM" id="SSF49265">
    <property type="entry name" value="Fibronectin type III"/>
    <property type="match status" value="3"/>
</dbReference>
<feature type="domain" description="Ig-like" evidence="7">
    <location>
        <begin position="1"/>
        <end position="81"/>
    </location>
</feature>
<evidence type="ECO:0000259" key="8">
    <source>
        <dbReference type="PROSITE" id="PS50853"/>
    </source>
</evidence>
<feature type="transmembrane region" description="Helical" evidence="5">
    <location>
        <begin position="1191"/>
        <end position="1212"/>
    </location>
</feature>
<evidence type="ECO:0000256" key="5">
    <source>
        <dbReference type="SAM" id="Phobius"/>
    </source>
</evidence>
<dbReference type="SMART" id="SM00409">
    <property type="entry name" value="IG"/>
    <property type="match status" value="5"/>
</dbReference>
<keyword evidence="5" id="KW-1133">Transmembrane helix</keyword>
<dbReference type="PROSITE" id="PS50853">
    <property type="entry name" value="FN3"/>
    <property type="match status" value="3"/>
</dbReference>
<feature type="domain" description="Fibronectin type-III" evidence="8">
    <location>
        <begin position="1085"/>
        <end position="1178"/>
    </location>
</feature>
<dbReference type="InterPro" id="IPR003599">
    <property type="entry name" value="Ig_sub"/>
</dbReference>
<gene>
    <name evidence="9" type="ORF">TcWFU_004254</name>
</gene>
<name>A0ABR4QGY7_9CEST</name>
<feature type="domain" description="Fibronectin type-III" evidence="8">
    <location>
        <begin position="986"/>
        <end position="1083"/>
    </location>
</feature>
<dbReference type="Gene3D" id="2.60.40.10">
    <property type="entry name" value="Immunoglobulins"/>
    <property type="match status" value="10"/>
</dbReference>
<keyword evidence="2" id="KW-0393">Immunoglobulin domain</keyword>
<dbReference type="CDD" id="cd00063">
    <property type="entry name" value="FN3"/>
    <property type="match status" value="3"/>
</dbReference>
<dbReference type="Proteomes" id="UP001651158">
    <property type="component" value="Unassembled WGS sequence"/>
</dbReference>
<feature type="domain" description="Ig-like" evidence="7">
    <location>
        <begin position="262"/>
        <end position="349"/>
    </location>
</feature>
<dbReference type="PROSITE" id="PS50835">
    <property type="entry name" value="IG_LIKE"/>
    <property type="match status" value="5"/>
</dbReference>
<dbReference type="CDD" id="cd00096">
    <property type="entry name" value="Ig"/>
    <property type="match status" value="2"/>
</dbReference>
<evidence type="ECO:0000313" key="10">
    <source>
        <dbReference type="Proteomes" id="UP001651158"/>
    </source>
</evidence>
<keyword evidence="3" id="KW-0479">Metal-binding</keyword>
<dbReference type="SMART" id="SM00408">
    <property type="entry name" value="IGc2"/>
    <property type="match status" value="6"/>
</dbReference>
<dbReference type="SUPFAM" id="SSF48726">
    <property type="entry name" value="Immunoglobulin"/>
    <property type="match status" value="6"/>
</dbReference>
<dbReference type="SMART" id="SM00355">
    <property type="entry name" value="ZnF_C2H2"/>
    <property type="match status" value="2"/>
</dbReference>
<feature type="compositionally biased region" description="Polar residues" evidence="4">
    <location>
        <begin position="1380"/>
        <end position="1389"/>
    </location>
</feature>
<feature type="domain" description="Ig-like" evidence="7">
    <location>
        <begin position="355"/>
        <end position="448"/>
    </location>
</feature>
<keyword evidence="1" id="KW-0677">Repeat</keyword>
<dbReference type="InterPro" id="IPR036179">
    <property type="entry name" value="Ig-like_dom_sf"/>
</dbReference>
<dbReference type="PROSITE" id="PS50157">
    <property type="entry name" value="ZINC_FINGER_C2H2_2"/>
    <property type="match status" value="1"/>
</dbReference>
<dbReference type="SUPFAM" id="SSF57667">
    <property type="entry name" value="beta-beta-alpha zinc fingers"/>
    <property type="match status" value="1"/>
</dbReference>
<feature type="domain" description="Ig-like" evidence="7">
    <location>
        <begin position="162"/>
        <end position="257"/>
    </location>
</feature>
<evidence type="ECO:0000256" key="4">
    <source>
        <dbReference type="SAM" id="MobiDB-lite"/>
    </source>
</evidence>
<dbReference type="InterPro" id="IPR036116">
    <property type="entry name" value="FN3_sf"/>
</dbReference>
<proteinExistence type="predicted"/>
<organism evidence="9 10">
    <name type="scientific">Taenia crassiceps</name>
    <dbReference type="NCBI Taxonomy" id="6207"/>
    <lineage>
        <taxon>Eukaryota</taxon>
        <taxon>Metazoa</taxon>
        <taxon>Spiralia</taxon>
        <taxon>Lophotrochozoa</taxon>
        <taxon>Platyhelminthes</taxon>
        <taxon>Cestoda</taxon>
        <taxon>Eucestoda</taxon>
        <taxon>Cyclophyllidea</taxon>
        <taxon>Taeniidae</taxon>
        <taxon>Taenia</taxon>
    </lineage>
</organism>
<dbReference type="InterPro" id="IPR036236">
    <property type="entry name" value="Znf_C2H2_sf"/>
</dbReference>
<feature type="compositionally biased region" description="Polar residues" evidence="4">
    <location>
        <begin position="1290"/>
        <end position="1301"/>
    </location>
</feature>
<evidence type="ECO:0000259" key="7">
    <source>
        <dbReference type="PROSITE" id="PS50835"/>
    </source>
</evidence>
<feature type="domain" description="Ig-like" evidence="7">
    <location>
        <begin position="458"/>
        <end position="537"/>
    </location>
</feature>
<keyword evidence="5" id="KW-0812">Transmembrane</keyword>
<dbReference type="InterPro" id="IPR013098">
    <property type="entry name" value="Ig_I-set"/>
</dbReference>
<dbReference type="EMBL" id="JAKROA010000003">
    <property type="protein sequence ID" value="KAL5108827.1"/>
    <property type="molecule type" value="Genomic_DNA"/>
</dbReference>
<evidence type="ECO:0000256" key="1">
    <source>
        <dbReference type="ARBA" id="ARBA00022737"/>
    </source>
</evidence>
<dbReference type="PROSITE" id="PS00028">
    <property type="entry name" value="ZINC_FINGER_C2H2_1"/>
    <property type="match status" value="2"/>
</dbReference>
<dbReference type="PANTHER" id="PTHR10075:SF100">
    <property type="entry name" value="FASCICLIN-2"/>
    <property type="match status" value="1"/>
</dbReference>
<dbReference type="SMART" id="SM00060">
    <property type="entry name" value="FN3"/>
    <property type="match status" value="5"/>
</dbReference>
<reference evidence="9 10" key="1">
    <citation type="journal article" date="2022" name="Front. Cell. Infect. Microbiol.">
        <title>The Genomes of Two Strains of Taenia crassiceps the Animal Model for the Study of Human Cysticercosis.</title>
        <authorList>
            <person name="Bobes R.J."/>
            <person name="Estrada K."/>
            <person name="Rios-Valencia D.G."/>
            <person name="Calderon-Gallegos A."/>
            <person name="de la Torre P."/>
            <person name="Carrero J.C."/>
            <person name="Sanchez-Flores A."/>
            <person name="Laclette J.P."/>
        </authorList>
    </citation>
    <scope>NUCLEOTIDE SEQUENCE [LARGE SCALE GENOMIC DNA]</scope>
    <source>
        <strain evidence="9">WFUcys</strain>
    </source>
</reference>
<dbReference type="Pfam" id="PF07679">
    <property type="entry name" value="I-set"/>
    <property type="match status" value="1"/>
</dbReference>
<feature type="domain" description="Fibronectin type-III" evidence="8">
    <location>
        <begin position="544"/>
        <end position="649"/>
    </location>
</feature>
<feature type="region of interest" description="Disordered" evidence="4">
    <location>
        <begin position="1280"/>
        <end position="1301"/>
    </location>
</feature>
<dbReference type="Pfam" id="PF00041">
    <property type="entry name" value="fn3"/>
    <property type="match status" value="2"/>
</dbReference>
<feature type="region of interest" description="Disordered" evidence="4">
    <location>
        <begin position="1321"/>
        <end position="1389"/>
    </location>
</feature>
<dbReference type="Pfam" id="PF13927">
    <property type="entry name" value="Ig_3"/>
    <property type="match status" value="4"/>
</dbReference>
<keyword evidence="3" id="KW-0863">Zinc-finger</keyword>
<keyword evidence="3" id="KW-0862">Zinc</keyword>
<keyword evidence="10" id="KW-1185">Reference proteome</keyword>
<dbReference type="InterPro" id="IPR013087">
    <property type="entry name" value="Znf_C2H2_type"/>
</dbReference>
<comment type="caution">
    <text evidence="9">The sequence shown here is derived from an EMBL/GenBank/DDBJ whole genome shotgun (WGS) entry which is preliminary data.</text>
</comment>
<dbReference type="Gene3D" id="3.30.160.60">
    <property type="entry name" value="Classic Zinc Finger"/>
    <property type="match status" value="1"/>
</dbReference>
<evidence type="ECO:0000259" key="6">
    <source>
        <dbReference type="PROSITE" id="PS50157"/>
    </source>
</evidence>
<feature type="domain" description="C2H2-type" evidence="6">
    <location>
        <begin position="1482"/>
        <end position="1504"/>
    </location>
</feature>
<dbReference type="PANTHER" id="PTHR10075">
    <property type="entry name" value="BASIGIN RELATED"/>
    <property type="match status" value="1"/>
</dbReference>